<keyword evidence="1" id="KW-0732">Signal</keyword>
<reference evidence="3" key="1">
    <citation type="journal article" date="2019" name="Int. J. Syst. Evol. Microbiol.">
        <title>The Global Catalogue of Microorganisms (GCM) 10K type strain sequencing project: providing services to taxonomists for standard genome sequencing and annotation.</title>
        <authorList>
            <consortium name="The Broad Institute Genomics Platform"/>
            <consortium name="The Broad Institute Genome Sequencing Center for Infectious Disease"/>
            <person name="Wu L."/>
            <person name="Ma J."/>
        </authorList>
    </citation>
    <scope>NUCLEOTIDE SEQUENCE [LARGE SCALE GENOMIC DNA]</scope>
    <source>
        <strain evidence="3">KCTC 23299</strain>
    </source>
</reference>
<proteinExistence type="predicted"/>
<accession>A0ABW6A6X0</accession>
<keyword evidence="3" id="KW-1185">Reference proteome</keyword>
<evidence type="ECO:0008006" key="4">
    <source>
        <dbReference type="Google" id="ProtNLM"/>
    </source>
</evidence>
<dbReference type="RefSeq" id="WP_386100471.1">
    <property type="nucleotide sequence ID" value="NZ_JBHUOZ010000003.1"/>
</dbReference>
<organism evidence="2 3">
    <name type="scientific">Terrimonas rubra</name>
    <dbReference type="NCBI Taxonomy" id="1035890"/>
    <lineage>
        <taxon>Bacteria</taxon>
        <taxon>Pseudomonadati</taxon>
        <taxon>Bacteroidota</taxon>
        <taxon>Chitinophagia</taxon>
        <taxon>Chitinophagales</taxon>
        <taxon>Chitinophagaceae</taxon>
        <taxon>Terrimonas</taxon>
    </lineage>
</organism>
<feature type="chain" id="PRO_5046637403" description="Tetratricopeptide repeat-containing protein" evidence="1">
    <location>
        <begin position="21"/>
        <end position="439"/>
    </location>
</feature>
<dbReference type="EMBL" id="JBHUOZ010000003">
    <property type="protein sequence ID" value="MFD2921007.1"/>
    <property type="molecule type" value="Genomic_DNA"/>
</dbReference>
<comment type="caution">
    <text evidence="2">The sequence shown here is derived from an EMBL/GenBank/DDBJ whole genome shotgun (WGS) entry which is preliminary data.</text>
</comment>
<evidence type="ECO:0000313" key="3">
    <source>
        <dbReference type="Proteomes" id="UP001597511"/>
    </source>
</evidence>
<sequence length="439" mass="50023">MKKIVALGTMLSLVAGSVFAQKYDTYKNYLLLNQFKKGKEEFDKKQSDEKFMSKPEAYILKNAIYVGNALDSTQAAQAPGYINEAYAAFQKYLSMEPGAALFTKEEIYKNGVLNLRWLLFNAGYKDYQNKAWADGLPKFEKVYEISNFLIAQKDLPGPIDTNTVILAGVLAENSKNTEAAVKYYKILADLKLNEASYEDVYRYLVRYYIGKKDNANFEKYRALGKELYPKSEFFDYDKVDFAVGLEETWAAKIASLEGVLATDPGNYKANAIIGELIYDTLNSRKDGAVRPDNFEELETKMVAALNKAAEVNPEKAAQNFIYLGDHYMNKAETQSEKIRELKRKAKPGTKPTAEDAQKLKDLQVTYDKDYDLMKDNYEKAAIIFGKKSQLDRTEQRQYKIIVGNLAQYFSTKREGAKGADLTKYIAEEKKWNDLDEKLK</sequence>
<gene>
    <name evidence="2" type="ORF">ACFS6H_14880</name>
</gene>
<evidence type="ECO:0000313" key="2">
    <source>
        <dbReference type="EMBL" id="MFD2921007.1"/>
    </source>
</evidence>
<feature type="signal peptide" evidence="1">
    <location>
        <begin position="1"/>
        <end position="20"/>
    </location>
</feature>
<name>A0ABW6A6X0_9BACT</name>
<evidence type="ECO:0000256" key="1">
    <source>
        <dbReference type="SAM" id="SignalP"/>
    </source>
</evidence>
<dbReference type="Proteomes" id="UP001597511">
    <property type="component" value="Unassembled WGS sequence"/>
</dbReference>
<protein>
    <recommendedName>
        <fullName evidence="4">Tetratricopeptide repeat-containing protein</fullName>
    </recommendedName>
</protein>